<dbReference type="AlphaFoldDB" id="A0A934WYB2"/>
<gene>
    <name evidence="2" type="primary">vgrG</name>
    <name evidence="2" type="ORF">JKA74_08840</name>
</gene>
<proteinExistence type="predicted"/>
<dbReference type="RefSeq" id="WP_201430820.1">
    <property type="nucleotide sequence ID" value="NZ_JAEQBW010000003.1"/>
</dbReference>
<reference evidence="2" key="1">
    <citation type="submission" date="2021-01" db="EMBL/GenBank/DDBJ databases">
        <title>Marivirga aurantiaca sp. nov., isolated from intertidal surface sediments.</title>
        <authorList>
            <person name="Zhang M."/>
        </authorList>
    </citation>
    <scope>NUCLEOTIDE SEQUENCE</scope>
    <source>
        <strain evidence="2">S37H4</strain>
    </source>
</reference>
<dbReference type="NCBIfam" id="TIGR01646">
    <property type="entry name" value="vgr_GE"/>
    <property type="match status" value="1"/>
</dbReference>
<sequence length="599" mass="64482">MATSPLNSQIDLPTFKVLVEGQAIKDYYEVQSIQVEKGINRVNTAEVVIIDGNPADQNFEISESEDFVPGSKVQIDLGYHSTESMAFKGIIMSQSIKVRSSANGVRSMLTIKCSDEAVKLTVGRKSRNFKDKKDSEVITSIIGETAGIDKTVAATTFTHKKIIQYDCTDWDFILSRAEINGFVVICQDGKLNIAAPEVSGQAALGLTYGVDIIDFQAELESSSQLTAVECNSWDSAEQKLQSGQSVEPTVNEQSNITGKTLASVIGLSTFKMGTSVPEDASVLKEWANAKLQKSRLAKIKGYVSIPGSTLAELGTLLELNGFGARFNGDAYISSVSHTVERGVWTTNIGFGLDERWFSEIHRIESPAASGLLPGIQGLQIGIVKQIDEDPDGEYRVLVDVPVIEESGTGIWARLSNFYASNGIGNYFYPEVGDEVVLGFLNEDPRFPVILGSVYGKKLKPAYTPDSENKTKGMVTKSKMKLIFDEDKKVITIETPGGNKVTLSDDAKSIKMEDQNSNKIEMSDSGILLDSPKDIKLKASGNFTVEATSGVTVKSTGDASLTGNNVNLKANIALTAEGAASAALKASGQVEVKGAMVMIN</sequence>
<dbReference type="SUPFAM" id="SSF69349">
    <property type="entry name" value="Phage fibre proteins"/>
    <property type="match status" value="1"/>
</dbReference>
<feature type="domain" description="Gp5/Type VI secretion system Vgr protein OB-fold" evidence="1">
    <location>
        <begin position="379"/>
        <end position="454"/>
    </location>
</feature>
<dbReference type="InterPro" id="IPR037026">
    <property type="entry name" value="Vgr_OB-fold_dom_sf"/>
</dbReference>
<dbReference type="Gene3D" id="2.40.50.230">
    <property type="entry name" value="Gp5 N-terminal domain"/>
    <property type="match status" value="1"/>
</dbReference>
<keyword evidence="3" id="KW-1185">Reference proteome</keyword>
<evidence type="ECO:0000259" key="1">
    <source>
        <dbReference type="Pfam" id="PF04717"/>
    </source>
</evidence>
<dbReference type="SUPFAM" id="SSF69279">
    <property type="entry name" value="Phage tail proteins"/>
    <property type="match status" value="1"/>
</dbReference>
<name>A0A934WYB2_9BACT</name>
<dbReference type="InterPro" id="IPR006531">
    <property type="entry name" value="Gp5/Vgr_OB"/>
</dbReference>
<protein>
    <submittedName>
        <fullName evidence="2">Type VI secretion system tip protein VgrG</fullName>
    </submittedName>
</protein>
<dbReference type="EMBL" id="JAEQBW010000003">
    <property type="protein sequence ID" value="MBK6265142.1"/>
    <property type="molecule type" value="Genomic_DNA"/>
</dbReference>
<dbReference type="SUPFAM" id="SSF69255">
    <property type="entry name" value="gp5 N-terminal domain-like"/>
    <property type="match status" value="1"/>
</dbReference>
<accession>A0A934WYB2</accession>
<dbReference type="Pfam" id="PF04717">
    <property type="entry name" value="Phage_base_V"/>
    <property type="match status" value="1"/>
</dbReference>
<dbReference type="Proteomes" id="UP000611723">
    <property type="component" value="Unassembled WGS sequence"/>
</dbReference>
<evidence type="ECO:0000313" key="3">
    <source>
        <dbReference type="Proteomes" id="UP000611723"/>
    </source>
</evidence>
<organism evidence="2 3">
    <name type="scientific">Marivirga aurantiaca</name>
    <dbReference type="NCBI Taxonomy" id="2802615"/>
    <lineage>
        <taxon>Bacteria</taxon>
        <taxon>Pseudomonadati</taxon>
        <taxon>Bacteroidota</taxon>
        <taxon>Cytophagia</taxon>
        <taxon>Cytophagales</taxon>
        <taxon>Marivirgaceae</taxon>
        <taxon>Marivirga</taxon>
    </lineage>
</organism>
<evidence type="ECO:0000313" key="2">
    <source>
        <dbReference type="EMBL" id="MBK6265142.1"/>
    </source>
</evidence>
<comment type="caution">
    <text evidence="2">The sequence shown here is derived from an EMBL/GenBank/DDBJ whole genome shotgun (WGS) entry which is preliminary data.</text>
</comment>
<dbReference type="InterPro" id="IPR006533">
    <property type="entry name" value="T6SS_Vgr_RhsGE"/>
</dbReference>